<dbReference type="GO" id="GO:0016779">
    <property type="term" value="F:nucleotidyltransferase activity"/>
    <property type="evidence" value="ECO:0007669"/>
    <property type="project" value="UniProtKB-KW"/>
</dbReference>
<evidence type="ECO:0000256" key="2">
    <source>
        <dbReference type="ARBA" id="ARBA00022801"/>
    </source>
</evidence>
<dbReference type="Pfam" id="PF00293">
    <property type="entry name" value="NUDIX"/>
    <property type="match status" value="1"/>
</dbReference>
<keyword evidence="2 3" id="KW-0378">Hydrolase</keyword>
<sequence>MGDWPVMPRLGVSAAVWHAGRLLLVRRGKAPYAGLWSLPGGHVEAGELLADAARREVLEECGLSIETVGVPSLLESVRHDGDGHLAAHYVIAVFAGRLVGSDAIHAGDDAEEAGWHEPEVLSILPHTPGLLRYAFEARDKLPDEACP</sequence>
<dbReference type="PRINTS" id="PR00502">
    <property type="entry name" value="NUDIXFAMILY"/>
</dbReference>
<comment type="cofactor">
    <cofactor evidence="1">
        <name>Mg(2+)</name>
        <dbReference type="ChEBI" id="CHEBI:18420"/>
    </cofactor>
</comment>
<dbReference type="CDD" id="cd04673">
    <property type="entry name" value="NUDIX_ADPRase"/>
    <property type="match status" value="1"/>
</dbReference>
<dbReference type="InterPro" id="IPR000086">
    <property type="entry name" value="NUDIX_hydrolase_dom"/>
</dbReference>
<dbReference type="PANTHER" id="PTHR43736">
    <property type="entry name" value="ADP-RIBOSE PYROPHOSPHATASE"/>
    <property type="match status" value="1"/>
</dbReference>
<dbReference type="InterPro" id="IPR020084">
    <property type="entry name" value="NUDIX_hydrolase_CS"/>
</dbReference>
<protein>
    <submittedName>
        <fullName evidence="5">Bifunctional NMN adenylyltransferase/Nudix hydrolase</fullName>
    </submittedName>
</protein>
<feature type="domain" description="Nudix hydrolase" evidence="4">
    <location>
        <begin position="7"/>
        <end position="138"/>
    </location>
</feature>
<dbReference type="SUPFAM" id="SSF55811">
    <property type="entry name" value="Nudix"/>
    <property type="match status" value="1"/>
</dbReference>
<dbReference type="InterPro" id="IPR015797">
    <property type="entry name" value="NUDIX_hydrolase-like_dom_sf"/>
</dbReference>
<dbReference type="Proteomes" id="UP000223606">
    <property type="component" value="Chromosome 1"/>
</dbReference>
<dbReference type="EMBL" id="LT960614">
    <property type="protein sequence ID" value="SON54730.1"/>
    <property type="molecule type" value="Genomic_DNA"/>
</dbReference>
<comment type="similarity">
    <text evidence="3">Belongs to the Nudix hydrolase family.</text>
</comment>
<evidence type="ECO:0000313" key="6">
    <source>
        <dbReference type="Proteomes" id="UP000223606"/>
    </source>
</evidence>
<dbReference type="AlphaFoldDB" id="A0A2C9D390"/>
<dbReference type="InterPro" id="IPR020476">
    <property type="entry name" value="Nudix_hydrolase"/>
</dbReference>
<evidence type="ECO:0000256" key="3">
    <source>
        <dbReference type="RuleBase" id="RU003476"/>
    </source>
</evidence>
<gene>
    <name evidence="5" type="ORF">HDIA_1189</name>
</gene>
<evidence type="ECO:0000259" key="4">
    <source>
        <dbReference type="PROSITE" id="PS51462"/>
    </source>
</evidence>
<keyword evidence="5" id="KW-0548">Nucleotidyltransferase</keyword>
<organism evidence="5 6">
    <name type="scientific">Hartmannibacter diazotrophicus</name>
    <dbReference type="NCBI Taxonomy" id="1482074"/>
    <lineage>
        <taxon>Bacteria</taxon>
        <taxon>Pseudomonadati</taxon>
        <taxon>Pseudomonadota</taxon>
        <taxon>Alphaproteobacteria</taxon>
        <taxon>Hyphomicrobiales</taxon>
        <taxon>Pleomorphomonadaceae</taxon>
        <taxon>Hartmannibacter</taxon>
    </lineage>
</organism>
<dbReference type="PROSITE" id="PS00893">
    <property type="entry name" value="NUDIX_BOX"/>
    <property type="match status" value="1"/>
</dbReference>
<dbReference type="KEGG" id="hdi:HDIA_1189"/>
<evidence type="ECO:0000313" key="5">
    <source>
        <dbReference type="EMBL" id="SON54730.1"/>
    </source>
</evidence>
<reference evidence="6" key="1">
    <citation type="submission" date="2017-09" db="EMBL/GenBank/DDBJ databases">
        <title>Genome sequence of Nannocystis excedens DSM 71.</title>
        <authorList>
            <person name="Blom J."/>
        </authorList>
    </citation>
    <scope>NUCLEOTIDE SEQUENCE [LARGE SCALE GENOMIC DNA]</scope>
    <source>
        <strain evidence="6">type strain: E19</strain>
    </source>
</reference>
<dbReference type="PROSITE" id="PS51462">
    <property type="entry name" value="NUDIX"/>
    <property type="match status" value="1"/>
</dbReference>
<name>A0A2C9D390_9HYPH</name>
<dbReference type="GO" id="GO:0016787">
    <property type="term" value="F:hydrolase activity"/>
    <property type="evidence" value="ECO:0007669"/>
    <property type="project" value="UniProtKB-KW"/>
</dbReference>
<proteinExistence type="inferred from homology"/>
<keyword evidence="6" id="KW-1185">Reference proteome</keyword>
<dbReference type="PANTHER" id="PTHR43736:SF1">
    <property type="entry name" value="DIHYDRONEOPTERIN TRIPHOSPHATE DIPHOSPHATASE"/>
    <property type="match status" value="1"/>
</dbReference>
<evidence type="ECO:0000256" key="1">
    <source>
        <dbReference type="ARBA" id="ARBA00001946"/>
    </source>
</evidence>
<keyword evidence="5" id="KW-0808">Transferase</keyword>
<accession>A0A2C9D390</accession>
<dbReference type="Gene3D" id="3.90.79.10">
    <property type="entry name" value="Nucleoside Triphosphate Pyrophosphohydrolase"/>
    <property type="match status" value="1"/>
</dbReference>